<evidence type="ECO:0000259" key="11">
    <source>
        <dbReference type="PROSITE" id="PS51192"/>
    </source>
</evidence>
<evidence type="ECO:0000256" key="6">
    <source>
        <dbReference type="ARBA" id="ARBA00022884"/>
    </source>
</evidence>
<keyword evidence="2" id="KW-0547">Nucleotide-binding</keyword>
<dbReference type="InterPro" id="IPR014001">
    <property type="entry name" value="Helicase_ATP-bd"/>
</dbReference>
<feature type="domain" description="Helicase ATP-binding" evidence="11">
    <location>
        <begin position="37"/>
        <end position="214"/>
    </location>
</feature>
<evidence type="ECO:0000259" key="12">
    <source>
        <dbReference type="PROSITE" id="PS51194"/>
    </source>
</evidence>
<dbReference type="EMBL" id="CAEY01000341">
    <property type="status" value="NOT_ANNOTATED_CDS"/>
    <property type="molecule type" value="Genomic_DNA"/>
</dbReference>
<dbReference type="EnsemblMetazoa" id="tetur17g02370.1">
    <property type="protein sequence ID" value="tetur17g02370.1"/>
    <property type="gene ID" value="tetur17g02370"/>
</dbReference>
<feature type="region of interest" description="Disordered" evidence="10">
    <location>
        <begin position="319"/>
        <end position="342"/>
    </location>
</feature>
<proteinExistence type="inferred from homology"/>
<evidence type="ECO:0000256" key="2">
    <source>
        <dbReference type="ARBA" id="ARBA00022741"/>
    </source>
</evidence>
<reference evidence="15" key="1">
    <citation type="submission" date="2011-08" db="EMBL/GenBank/DDBJ databases">
        <authorList>
            <person name="Rombauts S."/>
        </authorList>
    </citation>
    <scope>NUCLEOTIDE SEQUENCE</scope>
    <source>
        <strain evidence="15">London</strain>
    </source>
</reference>
<dbReference type="InterPro" id="IPR001650">
    <property type="entry name" value="Helicase_C-like"/>
</dbReference>
<dbReference type="STRING" id="32264.T1KQ06"/>
<dbReference type="SUPFAM" id="SSF52540">
    <property type="entry name" value="P-loop containing nucleoside triphosphate hydrolases"/>
    <property type="match status" value="1"/>
</dbReference>
<dbReference type="GO" id="GO:0005524">
    <property type="term" value="F:ATP binding"/>
    <property type="evidence" value="ECO:0007669"/>
    <property type="project" value="UniProtKB-KW"/>
</dbReference>
<gene>
    <name evidence="14" type="primary">107366249</name>
</gene>
<evidence type="ECO:0000313" key="15">
    <source>
        <dbReference type="Proteomes" id="UP000015104"/>
    </source>
</evidence>
<dbReference type="SMART" id="SM00490">
    <property type="entry name" value="HELICc"/>
    <property type="match status" value="1"/>
</dbReference>
<dbReference type="PROSITE" id="PS51192">
    <property type="entry name" value="HELICASE_ATP_BIND_1"/>
    <property type="match status" value="1"/>
</dbReference>
<organism evidence="14 15">
    <name type="scientific">Tetranychus urticae</name>
    <name type="common">Two-spotted spider mite</name>
    <dbReference type="NCBI Taxonomy" id="32264"/>
    <lineage>
        <taxon>Eukaryota</taxon>
        <taxon>Metazoa</taxon>
        <taxon>Ecdysozoa</taxon>
        <taxon>Arthropoda</taxon>
        <taxon>Chelicerata</taxon>
        <taxon>Arachnida</taxon>
        <taxon>Acari</taxon>
        <taxon>Acariformes</taxon>
        <taxon>Trombidiformes</taxon>
        <taxon>Prostigmata</taxon>
        <taxon>Eleutherengona</taxon>
        <taxon>Raphignathae</taxon>
        <taxon>Tetranychoidea</taxon>
        <taxon>Tetranychidae</taxon>
        <taxon>Tetranychus</taxon>
    </lineage>
</organism>
<keyword evidence="15" id="KW-1185">Reference proteome</keyword>
<evidence type="ECO:0000256" key="9">
    <source>
        <dbReference type="PROSITE-ProRule" id="PRU00552"/>
    </source>
</evidence>
<dbReference type="HOGENOM" id="CLU_003041_17_1_1"/>
<dbReference type="PANTHER" id="PTHR47959">
    <property type="entry name" value="ATP-DEPENDENT RNA HELICASE RHLE-RELATED"/>
    <property type="match status" value="1"/>
</dbReference>
<evidence type="ECO:0000256" key="8">
    <source>
        <dbReference type="ARBA" id="ARBA00047984"/>
    </source>
</evidence>
<dbReference type="Proteomes" id="UP000015104">
    <property type="component" value="Unassembled WGS sequence"/>
</dbReference>
<feature type="domain" description="DEAD-box RNA helicase Q" evidence="13">
    <location>
        <begin position="6"/>
        <end position="34"/>
    </location>
</feature>
<dbReference type="AlphaFoldDB" id="T1KQ06"/>
<dbReference type="KEGG" id="tut:107366249"/>
<keyword evidence="3" id="KW-0378">Hydrolase</keyword>
<dbReference type="Pfam" id="PF00271">
    <property type="entry name" value="Helicase_C"/>
    <property type="match status" value="2"/>
</dbReference>
<dbReference type="GO" id="GO:0005829">
    <property type="term" value="C:cytosol"/>
    <property type="evidence" value="ECO:0007669"/>
    <property type="project" value="TreeGrafter"/>
</dbReference>
<dbReference type="GO" id="GO:0003724">
    <property type="term" value="F:RNA helicase activity"/>
    <property type="evidence" value="ECO:0007669"/>
    <property type="project" value="UniProtKB-EC"/>
</dbReference>
<accession>T1KQ06</accession>
<evidence type="ECO:0000256" key="4">
    <source>
        <dbReference type="ARBA" id="ARBA00022806"/>
    </source>
</evidence>
<dbReference type="OMA" id="NASEQCV"/>
<keyword evidence="4" id="KW-0347">Helicase</keyword>
<keyword evidence="6" id="KW-0694">RNA-binding</keyword>
<dbReference type="GO" id="GO:0003723">
    <property type="term" value="F:RNA binding"/>
    <property type="evidence" value="ECO:0007669"/>
    <property type="project" value="UniProtKB-KW"/>
</dbReference>
<dbReference type="SMART" id="SM00487">
    <property type="entry name" value="DEXDc"/>
    <property type="match status" value="1"/>
</dbReference>
<evidence type="ECO:0000256" key="1">
    <source>
        <dbReference type="ARBA" id="ARBA00012552"/>
    </source>
</evidence>
<dbReference type="InterPro" id="IPR027417">
    <property type="entry name" value="P-loop_NTPase"/>
</dbReference>
<feature type="domain" description="Helicase C-terminal" evidence="12">
    <location>
        <begin position="226"/>
        <end position="426"/>
    </location>
</feature>
<feature type="compositionally biased region" description="Basic and acidic residues" evidence="10">
    <location>
        <begin position="319"/>
        <end position="334"/>
    </location>
</feature>
<protein>
    <recommendedName>
        <fullName evidence="1">RNA helicase</fullName>
        <ecNumber evidence="1">3.6.4.13</ecNumber>
    </recommendedName>
</protein>
<reference evidence="14" key="2">
    <citation type="submission" date="2015-06" db="UniProtKB">
        <authorList>
            <consortium name="EnsemblMetazoa"/>
        </authorList>
    </citation>
    <scope>IDENTIFICATION</scope>
</reference>
<dbReference type="Gene3D" id="3.40.50.300">
    <property type="entry name" value="P-loop containing nucleotide triphosphate hydrolases"/>
    <property type="match status" value="2"/>
</dbReference>
<dbReference type="GO" id="GO:0016787">
    <property type="term" value="F:hydrolase activity"/>
    <property type="evidence" value="ECO:0007669"/>
    <property type="project" value="UniProtKB-KW"/>
</dbReference>
<evidence type="ECO:0000259" key="13">
    <source>
        <dbReference type="PROSITE" id="PS51195"/>
    </source>
</evidence>
<dbReference type="CDD" id="cd18787">
    <property type="entry name" value="SF2_C_DEAD"/>
    <property type="match status" value="1"/>
</dbReference>
<comment type="similarity">
    <text evidence="7">Belongs to the DEAD box helicase family. DDX56/DBP9 subfamily.</text>
</comment>
<evidence type="ECO:0000256" key="3">
    <source>
        <dbReference type="ARBA" id="ARBA00022801"/>
    </source>
</evidence>
<name>T1KQ06_TETUR</name>
<dbReference type="PROSITE" id="PS51194">
    <property type="entry name" value="HELICASE_CTER"/>
    <property type="match status" value="1"/>
</dbReference>
<keyword evidence="5" id="KW-0067">ATP-binding</keyword>
<dbReference type="EC" id="3.6.4.13" evidence="1"/>
<evidence type="ECO:0000256" key="10">
    <source>
        <dbReference type="SAM" id="MobiDB-lite"/>
    </source>
</evidence>
<dbReference type="OrthoDB" id="1191041at2759"/>
<sequence length="549" mass="62336">MDLEIESFDDFGLDHRLQKSIKMVGWSKPTGIQSAVIPLALEGKDILVSGRTGCGKTAAYLIPILNRIIIDKQNNCEQRTSAVILAPTKELCRQIFVTATQLNRSSSNLVRITSLLEGKDEKINTTIIEDQDLIVSTPAKLIKYTKMESLCSGLKFLVVDEADLVFSFFYKEEILKIFTSAMNNSFCQCFLVSATLEAAAEDIKEMKKFLKNPVSCKLEEPDIVENLDQYVIKCDDDEKFVILAALFKLNLIAGKTLIFVNTTNMCYKIKLFLEQFGVRSCVLNSELPVKSRCLTIEEFNKGVYEIIIANDAIWSDADKNDEKNSKDNKDSKESSKKKRRTEDNLSNVSRGIDFQFVSNVVNFDFPLTVASYIHRVGRTARGSHDTDGTVLSLICPKEMPRYELMKEKLQIDSNFKPYNFRMEELEAFRYRSRDALRAVTGIAIKEARIKEIRKELLSSEKLKAYFKANPKDLKVLTQDKTLGTTKQKFNHLKHIPDYIVPPTLQSVLHGSKGSRKKLPGQDATLHLVSHSVKRRKNKSNKKKIDPLNM</sequence>
<dbReference type="InterPro" id="IPR050079">
    <property type="entry name" value="DEAD_box_RNA_helicase"/>
</dbReference>
<evidence type="ECO:0000256" key="5">
    <source>
        <dbReference type="ARBA" id="ARBA00022840"/>
    </source>
</evidence>
<dbReference type="eggNOG" id="KOG0346">
    <property type="taxonomic scope" value="Eukaryota"/>
</dbReference>
<evidence type="ECO:0000313" key="14">
    <source>
        <dbReference type="EnsemblMetazoa" id="tetur17g02370.1"/>
    </source>
</evidence>
<dbReference type="InterPro" id="IPR014014">
    <property type="entry name" value="RNA_helicase_DEAD_Q_motif"/>
</dbReference>
<dbReference type="InterPro" id="IPR011545">
    <property type="entry name" value="DEAD/DEAH_box_helicase_dom"/>
</dbReference>
<dbReference type="Pfam" id="PF00270">
    <property type="entry name" value="DEAD"/>
    <property type="match status" value="1"/>
</dbReference>
<evidence type="ECO:0000256" key="7">
    <source>
        <dbReference type="ARBA" id="ARBA00038041"/>
    </source>
</evidence>
<dbReference type="PANTHER" id="PTHR47959:SF21">
    <property type="entry name" value="DEAD-BOX HELICASE 56"/>
    <property type="match status" value="1"/>
</dbReference>
<feature type="short sequence motif" description="Q motif" evidence="9">
    <location>
        <begin position="6"/>
        <end position="34"/>
    </location>
</feature>
<comment type="catalytic activity">
    <reaction evidence="8">
        <text>ATP + H2O = ADP + phosphate + H(+)</text>
        <dbReference type="Rhea" id="RHEA:13065"/>
        <dbReference type="ChEBI" id="CHEBI:15377"/>
        <dbReference type="ChEBI" id="CHEBI:15378"/>
        <dbReference type="ChEBI" id="CHEBI:30616"/>
        <dbReference type="ChEBI" id="CHEBI:43474"/>
        <dbReference type="ChEBI" id="CHEBI:456216"/>
        <dbReference type="EC" id="3.6.4.13"/>
    </reaction>
</comment>
<dbReference type="PROSITE" id="PS51195">
    <property type="entry name" value="Q_MOTIF"/>
    <property type="match status" value="1"/>
</dbReference>